<dbReference type="KEGG" id="vg:80550918"/>
<proteinExistence type="predicted"/>
<protein>
    <submittedName>
        <fullName evidence="2">Polymerase basic 2</fullName>
    </submittedName>
</protein>
<organism evidence="2 3">
    <name type="scientific">Rainbow trout orthomyxovirus-1</name>
    <dbReference type="NCBI Taxonomy" id="1954184"/>
    <lineage>
        <taxon>Viruses</taxon>
        <taxon>Riboviria</taxon>
        <taxon>Orthornavirae</taxon>
        <taxon>Negarnaviricota</taxon>
        <taxon>Polyploviricotina</taxon>
        <taxon>Insthoviricetes</taxon>
        <taxon>Articulavirales</taxon>
        <taxon>Orthomyxoviridae</taxon>
        <taxon>Mykissvirus</taxon>
        <taxon>Mykissvirus tructae</taxon>
    </lineage>
</organism>
<gene>
    <name evidence="2" type="primary">PB2</name>
</gene>
<feature type="region of interest" description="Disordered" evidence="1">
    <location>
        <begin position="437"/>
        <end position="458"/>
    </location>
</feature>
<dbReference type="RefSeq" id="YP_010840232.1">
    <property type="nucleotide sequence ID" value="NC_078528.1"/>
</dbReference>
<name>A0A1Q1MMC4_9ORTO</name>
<keyword evidence="3" id="KW-1185">Reference proteome</keyword>
<accession>A0A1Q1MMC4</accession>
<evidence type="ECO:0000313" key="2">
    <source>
        <dbReference type="EMBL" id="AQM37673.1"/>
    </source>
</evidence>
<dbReference type="GeneID" id="80550918"/>
<sequence length="727" mass="80580">MDFLTNSSDDSNITLRNLKNAGIFTVTKVEKRNGLEARRVLNKPGGRWDGMRKRISEWKDPTEERIKELEDLAQSLETVEPVKITESTGEKAAMIVRNEAGLVNMMSGVSNQNVVEMLLTTKTAPTRYPAAKGQWDRAQKAIKHAKGSSKMEVAGRFARGSLVRAYGLAKQGGDGTFFCNRGQIITAWREGEERLASTVITMTGALRRDIRRLITNSMEEVEGTGGKSMSVRTEGGSELDDGSKNFYVKGSVSTDQLRVHLEMMMSSMLFEGQDLKSLIERVPIESLGPGPLLHLKMLMEGRPTAEVTSGLLKMQICTLKTEGTERVAVKDRLDNTGLSGYAINRARGREIVVMIDGEETVYIEREREMVKDVAVDGPKWPKLLKELMMKAKIANTFYVGLDYYVMGSKAELYEAAEKEVEKQIRYLEEMETEGGIGMDTEGNIGTKGPRMMSKEEREEIRTKCPKIVKIVEGELMMGLDKVSTGATGDFEVLREKGNEDRGPTTFYEGLMLVNSMRGTIFKFLKEKLAASRWGNINGFGIRPMESCSKKMDAARMVYQARTTMMEIFGAVEEGRSVGAMQLVIVMRACFGNANAPARGTLNTIVGNGFQISVVQPRSLMMSPEGELHTPAGTSRPGVIAFKAELALRGSVLGGIRIARKARGEDRTIFSRISPNDTVVERRMGIMQLGDTDYVVNVRPRGFGLRSDIEQQMGAIARREFSSDDIGF</sequence>
<dbReference type="EMBL" id="KX882061">
    <property type="protein sequence ID" value="AQM37673.1"/>
    <property type="molecule type" value="Viral_cRNA"/>
</dbReference>
<evidence type="ECO:0000256" key="1">
    <source>
        <dbReference type="SAM" id="MobiDB-lite"/>
    </source>
</evidence>
<reference evidence="2 3" key="1">
    <citation type="journal article" date="2017" name="Virus Res.">
        <title>Molecular characterization of a novel orthomyxovirus from rainbow and steelhead trout (Oncorhynchus mykiss).</title>
        <authorList>
            <person name="Batts W.N."/>
            <person name="LaPatra S.E."/>
            <person name="Katona R."/>
            <person name="Leis E."/>
            <person name="Ng T.F."/>
            <person name="Brieuc M.S."/>
            <person name="Breyta R.B."/>
            <person name="Purcell M.K."/>
            <person name="Conway C.M."/>
            <person name="Waltzek T.B."/>
            <person name="Delwart E."/>
            <person name="Winton J.R."/>
        </authorList>
    </citation>
    <scope>NUCLEOTIDE SEQUENCE [LARGE SCALE GENOMIC DNA]</scope>
    <source>
        <strain evidence="2 3">Rainbow/Idaho/347/1997</strain>
    </source>
</reference>
<dbReference type="Proteomes" id="UP001055065">
    <property type="component" value="Genome"/>
</dbReference>
<evidence type="ECO:0000313" key="3">
    <source>
        <dbReference type="Proteomes" id="UP001055065"/>
    </source>
</evidence>